<dbReference type="NCBIfam" id="NF002086">
    <property type="entry name" value="PRK00915.1-3"/>
    <property type="match status" value="1"/>
</dbReference>
<dbReference type="InterPro" id="IPR000891">
    <property type="entry name" value="PYR_CT"/>
</dbReference>
<dbReference type="FunFam" id="3.30.160.270:FF:000003">
    <property type="entry name" value="2-isopropylmalate synthase"/>
    <property type="match status" value="1"/>
</dbReference>
<organism evidence="12 13">
    <name type="scientific">Capsulimonas corticalis</name>
    <dbReference type="NCBI Taxonomy" id="2219043"/>
    <lineage>
        <taxon>Bacteria</taxon>
        <taxon>Bacillati</taxon>
        <taxon>Armatimonadota</taxon>
        <taxon>Armatimonadia</taxon>
        <taxon>Capsulimonadales</taxon>
        <taxon>Capsulimonadaceae</taxon>
        <taxon>Capsulimonas</taxon>
    </lineage>
</organism>
<sequence length="521" mass="56828">MSNNQVQIFDTTLRDGEQSPGASLNIDEKVEIARQLERLGVDIIEAGFPISSPGDFEAVRRVAATVSDRITICGLTRAVPKDIDVAWDALKGAKRPRIHTGLGVSDNHLQHKLKKTREQAMEIGVNAVKYAKSLGCEDIEYFTEDSGRADKEYLYRVIEAVIKAGATVINIPDTTGYMSPEEYGALFAGVLNHVPGSENIILSAHCHNDLGMATANSLAAVKAGARQVECTINGIGERAGNTSLEEVVMALHTRRDIYQVQSNIVTTEIYKTSRLVSTLTGILVQPNKAIVGANAFAHSSGIHQDGILKQRDTYEIIDPATVGISESKIILSARSGRHALRDRLSKLGHEFPNDTDFERVYARFLNVADSKKVVYDEDLDAIVSDETSTAPQAFELVQVQVSCGDHAIPTATVKLRNAEKAILLDADTGNGPVDAIYRAINRIVQVPNDLIEYTVQSVTEGIDAMADVTIRIKAEGDMIYTGHSAHTDIFVASTKAYLQALNKQIARVSGRKQEERILEHV</sequence>
<dbReference type="Pfam" id="PF08502">
    <property type="entry name" value="LeuA_dimer"/>
    <property type="match status" value="1"/>
</dbReference>
<evidence type="ECO:0000313" key="13">
    <source>
        <dbReference type="Proteomes" id="UP000287394"/>
    </source>
</evidence>
<dbReference type="Gene3D" id="3.30.160.270">
    <property type="match status" value="1"/>
</dbReference>
<evidence type="ECO:0000256" key="6">
    <source>
        <dbReference type="ARBA" id="ARBA00022605"/>
    </source>
</evidence>
<dbReference type="GO" id="GO:0009098">
    <property type="term" value="P:L-leucine biosynthetic process"/>
    <property type="evidence" value="ECO:0007669"/>
    <property type="project" value="UniProtKB-UniRule"/>
</dbReference>
<dbReference type="FunFam" id="3.20.20.70:FF:000010">
    <property type="entry name" value="2-isopropylmalate synthase"/>
    <property type="match status" value="1"/>
</dbReference>
<name>A0A402CY35_9BACT</name>
<dbReference type="InterPro" id="IPR013785">
    <property type="entry name" value="Aldolase_TIM"/>
</dbReference>
<dbReference type="PROSITE" id="PS50991">
    <property type="entry name" value="PYR_CT"/>
    <property type="match status" value="1"/>
</dbReference>
<keyword evidence="9 11" id="KW-0464">Manganese</keyword>
<dbReference type="GO" id="GO:0003985">
    <property type="term" value="F:acetyl-CoA C-acetyltransferase activity"/>
    <property type="evidence" value="ECO:0007669"/>
    <property type="project" value="UniProtKB-UniRule"/>
</dbReference>
<reference evidence="12 13" key="1">
    <citation type="journal article" date="2019" name="Int. J. Syst. Evol. Microbiol.">
        <title>Capsulimonas corticalis gen. nov., sp. nov., an aerobic capsulated bacterium, of a novel bacterial order, Capsulimonadales ord. nov., of the class Armatimonadia of the phylum Armatimonadetes.</title>
        <authorList>
            <person name="Li J."/>
            <person name="Kudo C."/>
            <person name="Tonouchi A."/>
        </authorList>
    </citation>
    <scope>NUCLEOTIDE SEQUENCE [LARGE SCALE GENOMIC DNA]</scope>
    <source>
        <strain evidence="12 13">AX-7</strain>
    </source>
</reference>
<evidence type="ECO:0000256" key="8">
    <source>
        <dbReference type="ARBA" id="ARBA00022723"/>
    </source>
</evidence>
<dbReference type="InterPro" id="IPR013709">
    <property type="entry name" value="2-isopropylmalate_synth_dimer"/>
</dbReference>
<evidence type="ECO:0000256" key="4">
    <source>
        <dbReference type="ARBA" id="ARBA00018198"/>
    </source>
</evidence>
<keyword evidence="13" id="KW-1185">Reference proteome</keyword>
<feature type="binding site" evidence="11">
    <location>
        <position position="207"/>
    </location>
    <ligand>
        <name>Mn(2+)</name>
        <dbReference type="ChEBI" id="CHEBI:29035"/>
    </ligand>
</feature>
<dbReference type="GO" id="GO:0030145">
    <property type="term" value="F:manganese ion binding"/>
    <property type="evidence" value="ECO:0007669"/>
    <property type="project" value="UniProtKB-UniRule"/>
</dbReference>
<feature type="binding site" evidence="11">
    <location>
        <position position="241"/>
    </location>
    <ligand>
        <name>Mn(2+)</name>
        <dbReference type="ChEBI" id="CHEBI:29035"/>
    </ligand>
</feature>
<dbReference type="FunCoup" id="A0A402CY35">
    <property type="interactions" value="358"/>
</dbReference>
<feature type="binding site" evidence="11">
    <location>
        <position position="15"/>
    </location>
    <ligand>
        <name>Mn(2+)</name>
        <dbReference type="ChEBI" id="CHEBI:29035"/>
    </ligand>
</feature>
<evidence type="ECO:0000256" key="5">
    <source>
        <dbReference type="ARBA" id="ARBA00022430"/>
    </source>
</evidence>
<dbReference type="InterPro" id="IPR054691">
    <property type="entry name" value="LeuA/HCS_post-cat"/>
</dbReference>
<dbReference type="GO" id="GO:0005737">
    <property type="term" value="C:cytoplasm"/>
    <property type="evidence" value="ECO:0007669"/>
    <property type="project" value="UniProtKB-UniRule"/>
</dbReference>
<dbReference type="OrthoDB" id="9804858at2"/>
<keyword evidence="7 11" id="KW-0808">Transferase</keyword>
<comment type="function">
    <text evidence="11">Catalyzes the condensation of the acetyl group of acetyl-CoA with 3-methyl-2-oxobutanoate (2-ketoisovalerate) to form 3-carboxy-3-hydroxy-4-methylpentanoate (2-isopropylmalate).</text>
</comment>
<keyword evidence="6 11" id="KW-0028">Amino-acid biosynthesis</keyword>
<keyword evidence="5 11" id="KW-0432">Leucine biosynthesis</keyword>
<dbReference type="Proteomes" id="UP000287394">
    <property type="component" value="Chromosome"/>
</dbReference>
<evidence type="ECO:0000256" key="1">
    <source>
        <dbReference type="ARBA" id="ARBA00004689"/>
    </source>
</evidence>
<evidence type="ECO:0000256" key="7">
    <source>
        <dbReference type="ARBA" id="ARBA00022679"/>
    </source>
</evidence>
<keyword evidence="8 11" id="KW-0479">Metal-binding</keyword>
<dbReference type="InterPro" id="IPR002034">
    <property type="entry name" value="AIPM/Hcit_synth_CS"/>
</dbReference>
<dbReference type="NCBIfam" id="TIGR00973">
    <property type="entry name" value="leuA_bact"/>
    <property type="match status" value="1"/>
</dbReference>
<dbReference type="SUPFAM" id="SSF110921">
    <property type="entry name" value="2-isopropylmalate synthase LeuA, allosteric (dimerisation) domain"/>
    <property type="match status" value="1"/>
</dbReference>
<comment type="similarity">
    <text evidence="2 11">Belongs to the alpha-IPM synthase/homocitrate synthase family. LeuA type 1 subfamily.</text>
</comment>
<keyword evidence="11" id="KW-0963">Cytoplasm</keyword>
<proteinExistence type="inferred from homology"/>
<feature type="binding site" evidence="11">
    <location>
        <position position="205"/>
    </location>
    <ligand>
        <name>Mn(2+)</name>
        <dbReference type="ChEBI" id="CHEBI:29035"/>
    </ligand>
</feature>
<dbReference type="InterPro" id="IPR050073">
    <property type="entry name" value="2-IPM_HCS-like"/>
</dbReference>
<dbReference type="EC" id="2.3.3.13" evidence="3 11"/>
<protein>
    <recommendedName>
        <fullName evidence="4 11">2-isopropylmalate synthase</fullName>
        <ecNumber evidence="3 11">2.3.3.13</ecNumber>
    </recommendedName>
    <alternativeName>
        <fullName evidence="11">Alpha-IPM synthase</fullName>
    </alternativeName>
    <alternativeName>
        <fullName evidence="11">Alpha-isopropylmalate synthase</fullName>
    </alternativeName>
</protein>
<evidence type="ECO:0000313" key="12">
    <source>
        <dbReference type="EMBL" id="BDI31451.1"/>
    </source>
</evidence>
<dbReference type="EMBL" id="AP025739">
    <property type="protein sequence ID" value="BDI31451.1"/>
    <property type="molecule type" value="Genomic_DNA"/>
</dbReference>
<dbReference type="PROSITE" id="PS00815">
    <property type="entry name" value="AIPM_HOMOCIT_SYNTH_1"/>
    <property type="match status" value="1"/>
</dbReference>
<dbReference type="PANTHER" id="PTHR10277:SF9">
    <property type="entry name" value="2-ISOPROPYLMALATE SYNTHASE 1, CHLOROPLASTIC-RELATED"/>
    <property type="match status" value="1"/>
</dbReference>
<dbReference type="Pfam" id="PF22617">
    <property type="entry name" value="HCS_D2"/>
    <property type="match status" value="1"/>
</dbReference>
<dbReference type="HAMAP" id="MF_01025">
    <property type="entry name" value="LeuA_type1"/>
    <property type="match status" value="1"/>
</dbReference>
<comment type="subunit">
    <text evidence="11">Homodimer.</text>
</comment>
<dbReference type="RefSeq" id="WP_119322268.1">
    <property type="nucleotide sequence ID" value="NZ_AP025739.1"/>
</dbReference>
<dbReference type="KEGG" id="ccot:CCAX7_35020"/>
<dbReference type="Gene3D" id="1.10.238.260">
    <property type="match status" value="1"/>
</dbReference>
<evidence type="ECO:0000256" key="3">
    <source>
        <dbReference type="ARBA" id="ARBA00012973"/>
    </source>
</evidence>
<dbReference type="FunFam" id="1.10.238.260:FF:000001">
    <property type="entry name" value="2-isopropylmalate synthase"/>
    <property type="match status" value="1"/>
</dbReference>
<evidence type="ECO:0000256" key="9">
    <source>
        <dbReference type="ARBA" id="ARBA00023211"/>
    </source>
</evidence>
<comment type="pathway">
    <text evidence="1 11">Amino-acid biosynthesis; L-leucine biosynthesis; L-leucine from 3-methyl-2-oxobutanoate: step 1/4.</text>
</comment>
<keyword evidence="10 11" id="KW-0100">Branched-chain amino acid biosynthesis</keyword>
<dbReference type="CDD" id="cd07940">
    <property type="entry name" value="DRE_TIM_IPMS"/>
    <property type="match status" value="1"/>
</dbReference>
<evidence type="ECO:0000256" key="2">
    <source>
        <dbReference type="ARBA" id="ARBA00009396"/>
    </source>
</evidence>
<gene>
    <name evidence="11 12" type="primary">leuA</name>
    <name evidence="12" type="ORF">CCAX7_35020</name>
</gene>
<comment type="catalytic activity">
    <reaction evidence="11">
        <text>3-methyl-2-oxobutanoate + acetyl-CoA + H2O = (2S)-2-isopropylmalate + CoA + H(+)</text>
        <dbReference type="Rhea" id="RHEA:21524"/>
        <dbReference type="ChEBI" id="CHEBI:1178"/>
        <dbReference type="ChEBI" id="CHEBI:11851"/>
        <dbReference type="ChEBI" id="CHEBI:15377"/>
        <dbReference type="ChEBI" id="CHEBI:15378"/>
        <dbReference type="ChEBI" id="CHEBI:57287"/>
        <dbReference type="ChEBI" id="CHEBI:57288"/>
        <dbReference type="EC" id="2.3.3.13"/>
    </reaction>
</comment>
<dbReference type="PANTHER" id="PTHR10277">
    <property type="entry name" value="HOMOCITRATE SYNTHASE-RELATED"/>
    <property type="match status" value="1"/>
</dbReference>
<comment type="cofactor">
    <cofactor evidence="11">
        <name>Mn(2+)</name>
        <dbReference type="ChEBI" id="CHEBI:29035"/>
    </cofactor>
</comment>
<feature type="region of interest" description="Regulatory domain" evidence="11">
    <location>
        <begin position="395"/>
        <end position="521"/>
    </location>
</feature>
<dbReference type="PROSITE" id="PS00816">
    <property type="entry name" value="AIPM_HOMOCIT_SYNTH_2"/>
    <property type="match status" value="1"/>
</dbReference>
<accession>A0A402CY35</accession>
<dbReference type="Pfam" id="PF00682">
    <property type="entry name" value="HMGL-like"/>
    <property type="match status" value="1"/>
</dbReference>
<dbReference type="InterPro" id="IPR036230">
    <property type="entry name" value="LeuA_allosteric_dom_sf"/>
</dbReference>
<dbReference type="SUPFAM" id="SSF51569">
    <property type="entry name" value="Aldolase"/>
    <property type="match status" value="1"/>
</dbReference>
<dbReference type="SMART" id="SM00917">
    <property type="entry name" value="LeuA_dimer"/>
    <property type="match status" value="1"/>
</dbReference>
<evidence type="ECO:0000256" key="10">
    <source>
        <dbReference type="ARBA" id="ARBA00023304"/>
    </source>
</evidence>
<dbReference type="Gene3D" id="3.20.20.70">
    <property type="entry name" value="Aldolase class I"/>
    <property type="match status" value="1"/>
</dbReference>
<dbReference type="AlphaFoldDB" id="A0A402CY35"/>
<evidence type="ECO:0000256" key="11">
    <source>
        <dbReference type="HAMAP-Rule" id="MF_01025"/>
    </source>
</evidence>
<dbReference type="GO" id="GO:0003852">
    <property type="term" value="F:2-isopropylmalate synthase activity"/>
    <property type="evidence" value="ECO:0007669"/>
    <property type="project" value="UniProtKB-UniRule"/>
</dbReference>
<dbReference type="InterPro" id="IPR005671">
    <property type="entry name" value="LeuA_bact_synth"/>
</dbReference>